<reference evidence="1" key="2">
    <citation type="submission" date="2020-07" db="EMBL/GenBank/DDBJ databases">
        <authorList>
            <person name="Vera ALvarez R."/>
            <person name="Arias-Moreno D.M."/>
            <person name="Jimenez-Jacinto V."/>
            <person name="Jimenez-Bremont J.F."/>
            <person name="Swaminathan K."/>
            <person name="Moose S.P."/>
            <person name="Guerrero-Gonzalez M.L."/>
            <person name="Marino-Ramirez L."/>
            <person name="Landsman D."/>
            <person name="Rodriguez-Kessler M."/>
            <person name="Delgado-Sanchez P."/>
        </authorList>
    </citation>
    <scope>NUCLEOTIDE SEQUENCE</scope>
    <source>
        <tissue evidence="1">Cladode</tissue>
    </source>
</reference>
<name>A0A7C9CVS2_OPUST</name>
<accession>A0A7C9CVS2</accession>
<sequence length="135" mass="15578">MVQINCIFFYYGRSSRIESISNFSNYRRQTERRRQSRRWGCRCRPTYTTLDQAQSRVGLTRFETYVGVGCPVSLSHWRNYIPSQRTILCPSRCSPRAAHKKKKEALNCFEQRNRCAKSLTLKAGLAAGGSKFGIV</sequence>
<proteinExistence type="predicted"/>
<dbReference type="AlphaFoldDB" id="A0A7C9CVS2"/>
<organism evidence="1">
    <name type="scientific">Opuntia streptacantha</name>
    <name type="common">Prickly pear cactus</name>
    <name type="synonym">Opuntia cardona</name>
    <dbReference type="NCBI Taxonomy" id="393608"/>
    <lineage>
        <taxon>Eukaryota</taxon>
        <taxon>Viridiplantae</taxon>
        <taxon>Streptophyta</taxon>
        <taxon>Embryophyta</taxon>
        <taxon>Tracheophyta</taxon>
        <taxon>Spermatophyta</taxon>
        <taxon>Magnoliopsida</taxon>
        <taxon>eudicotyledons</taxon>
        <taxon>Gunneridae</taxon>
        <taxon>Pentapetalae</taxon>
        <taxon>Caryophyllales</taxon>
        <taxon>Cactineae</taxon>
        <taxon>Cactaceae</taxon>
        <taxon>Opuntioideae</taxon>
        <taxon>Opuntia</taxon>
    </lineage>
</organism>
<reference evidence="1" key="1">
    <citation type="journal article" date="2013" name="J. Plant Res.">
        <title>Effect of fungi and light on seed germination of three Opuntia species from semiarid lands of central Mexico.</title>
        <authorList>
            <person name="Delgado-Sanchez P."/>
            <person name="Jimenez-Bremont J.F."/>
            <person name="Guerrero-Gonzalez Mde L."/>
            <person name="Flores J."/>
        </authorList>
    </citation>
    <scope>NUCLEOTIDE SEQUENCE</scope>
    <source>
        <tissue evidence="1">Cladode</tissue>
    </source>
</reference>
<protein>
    <submittedName>
        <fullName evidence="1">Uncharacterized protein</fullName>
    </submittedName>
</protein>
<dbReference type="EMBL" id="GISG01037553">
    <property type="protein sequence ID" value="MBA4622209.1"/>
    <property type="molecule type" value="Transcribed_RNA"/>
</dbReference>
<evidence type="ECO:0000313" key="1">
    <source>
        <dbReference type="EMBL" id="MBA4622209.1"/>
    </source>
</evidence>